<dbReference type="EC" id="3.1.4.53" evidence="2"/>
<dbReference type="Pfam" id="PF00149">
    <property type="entry name" value="Metallophos"/>
    <property type="match status" value="1"/>
</dbReference>
<accession>A0A9X1VE05</accession>
<dbReference type="InterPro" id="IPR051158">
    <property type="entry name" value="Metallophosphoesterase_sf"/>
</dbReference>
<dbReference type="PANTHER" id="PTHR31302">
    <property type="entry name" value="TRANSMEMBRANE PROTEIN WITH METALLOPHOSPHOESTERASE DOMAIN-RELATED"/>
    <property type="match status" value="1"/>
</dbReference>
<dbReference type="GO" id="GO:0004115">
    <property type="term" value="F:3',5'-cyclic-AMP phosphodiesterase activity"/>
    <property type="evidence" value="ECO:0007669"/>
    <property type="project" value="UniProtKB-EC"/>
</dbReference>
<evidence type="ECO:0000313" key="2">
    <source>
        <dbReference type="EMBL" id="MCI0184327.1"/>
    </source>
</evidence>
<evidence type="ECO:0000313" key="3">
    <source>
        <dbReference type="Proteomes" id="UP001139263"/>
    </source>
</evidence>
<dbReference type="PANTHER" id="PTHR31302:SF22">
    <property type="entry name" value="PHOSPHOESTERASE"/>
    <property type="match status" value="1"/>
</dbReference>
<comment type="caution">
    <text evidence="2">The sequence shown here is derived from an EMBL/GenBank/DDBJ whole genome shotgun (WGS) entry which is preliminary data.</text>
</comment>
<name>A0A9X1VE05_9BACL</name>
<keyword evidence="3" id="KW-1185">Reference proteome</keyword>
<proteinExistence type="predicted"/>
<dbReference type="InterPro" id="IPR004843">
    <property type="entry name" value="Calcineurin-like_PHP"/>
</dbReference>
<dbReference type="Gene3D" id="3.60.21.10">
    <property type="match status" value="1"/>
</dbReference>
<protein>
    <submittedName>
        <fullName evidence="2">3',5'-cyclic adenosine monophosphate phosphodiesterase CpdA</fullName>
        <ecNumber evidence="2">3.1.4.53</ecNumber>
    </submittedName>
</protein>
<gene>
    <name evidence="2" type="primary">cpdA_3</name>
    <name evidence="2" type="ORF">MM817_02622</name>
</gene>
<dbReference type="InterPro" id="IPR014578">
    <property type="entry name" value="Pesterase_CT488"/>
</dbReference>
<organism evidence="2 3">
    <name type="scientific">Sulfoacidibacillus ferrooxidans</name>
    <dbReference type="NCBI Taxonomy" id="2005001"/>
    <lineage>
        <taxon>Bacteria</taxon>
        <taxon>Bacillati</taxon>
        <taxon>Bacillota</taxon>
        <taxon>Bacilli</taxon>
        <taxon>Bacillales</taxon>
        <taxon>Alicyclobacillaceae</taxon>
        <taxon>Sulfoacidibacillus</taxon>
    </lineage>
</organism>
<dbReference type="SUPFAM" id="SSF56300">
    <property type="entry name" value="Metallo-dependent phosphatases"/>
    <property type="match status" value="1"/>
</dbReference>
<sequence>MQKGASPIRIFAIADTHLSFGVDKPMSVFGEQWDGYEQRMAMMWRDMITPDDVVLIAGDISWAMREQEVIPDMAYLASLPGQKVLLKGNHDYWWSTKKKVKQLAGDNTYVLQADAVLLPQCTIVGTRGWELPATNKETTFDDEKIYHREIERLRLSLEAGVKQKQPMIAMMHYPPLATKEDATPFTDLLEQYQVQHCVYGHLHGHAHRFRVEGDVRGVQYHLVAADFLDFRPIELTVVH</sequence>
<dbReference type="PIRSF" id="PIRSF033094">
    <property type="entry name" value="Pesterase_CT488"/>
    <property type="match status" value="1"/>
</dbReference>
<dbReference type="Proteomes" id="UP001139263">
    <property type="component" value="Unassembled WGS sequence"/>
</dbReference>
<reference evidence="2" key="1">
    <citation type="submission" date="2022-03" db="EMBL/GenBank/DDBJ databases">
        <title>Draft Genome Sequence of Firmicute Strain S0AB, a Heterotrophic Iron/Sulfur-Oxidizing Extreme Acidophile.</title>
        <authorList>
            <person name="Vergara E."/>
            <person name="Pakostova E."/>
            <person name="Johnson D.B."/>
            <person name="Holmes D.S."/>
        </authorList>
    </citation>
    <scope>NUCLEOTIDE SEQUENCE</scope>
    <source>
        <strain evidence="2">S0AB</strain>
    </source>
</reference>
<dbReference type="EMBL" id="JALBUF010000012">
    <property type="protein sequence ID" value="MCI0184327.1"/>
    <property type="molecule type" value="Genomic_DNA"/>
</dbReference>
<evidence type="ECO:0000259" key="1">
    <source>
        <dbReference type="Pfam" id="PF00149"/>
    </source>
</evidence>
<dbReference type="AlphaFoldDB" id="A0A9X1VE05"/>
<keyword evidence="2" id="KW-0378">Hydrolase</keyword>
<feature type="domain" description="Calcineurin-like phosphoesterase" evidence="1">
    <location>
        <begin position="8"/>
        <end position="204"/>
    </location>
</feature>
<dbReference type="InterPro" id="IPR029052">
    <property type="entry name" value="Metallo-depent_PP-like"/>
</dbReference>
<dbReference type="RefSeq" id="WP_241715907.1">
    <property type="nucleotide sequence ID" value="NZ_JALBUF010000012.1"/>
</dbReference>